<dbReference type="PROSITE" id="PS00211">
    <property type="entry name" value="ABC_TRANSPORTER_1"/>
    <property type="match status" value="1"/>
</dbReference>
<gene>
    <name evidence="12" type="ORF">FHW16_002491</name>
</gene>
<evidence type="ECO:0000256" key="6">
    <source>
        <dbReference type="ARBA" id="ARBA00022741"/>
    </source>
</evidence>
<dbReference type="InterPro" id="IPR041701">
    <property type="entry name" value="MetN_ABC"/>
</dbReference>
<protein>
    <recommendedName>
        <fullName evidence="3">Cell division ATP-binding protein FtsE</fullName>
    </recommendedName>
</protein>
<dbReference type="EMBL" id="JACGXN010000002">
    <property type="protein sequence ID" value="MBA8878779.1"/>
    <property type="molecule type" value="Genomic_DNA"/>
</dbReference>
<dbReference type="Pfam" id="PF09383">
    <property type="entry name" value="NIL"/>
    <property type="match status" value="1"/>
</dbReference>
<dbReference type="CDD" id="cd03258">
    <property type="entry name" value="ABC_MetN_methionine_transporter"/>
    <property type="match status" value="1"/>
</dbReference>
<evidence type="ECO:0000313" key="12">
    <source>
        <dbReference type="EMBL" id="MBA8878779.1"/>
    </source>
</evidence>
<dbReference type="PROSITE" id="PS50893">
    <property type="entry name" value="ABC_TRANSPORTER_2"/>
    <property type="match status" value="1"/>
</dbReference>
<dbReference type="InterPro" id="IPR045865">
    <property type="entry name" value="ACT-like_dom_sf"/>
</dbReference>
<dbReference type="FunFam" id="3.40.50.300:FF:000056">
    <property type="entry name" value="Cell division ATP-binding protein FtsE"/>
    <property type="match status" value="1"/>
</dbReference>
<keyword evidence="6" id="KW-0547">Nucleotide-binding</keyword>
<dbReference type="PANTHER" id="PTHR43166:SF30">
    <property type="entry name" value="METHIONINE IMPORT ATP-BINDING PROTEIN METN"/>
    <property type="match status" value="1"/>
</dbReference>
<keyword evidence="10" id="KW-0472">Membrane</keyword>
<accession>A0A839EJ02</accession>
<comment type="caution">
    <text evidence="12">The sequence shown here is derived from an EMBL/GenBank/DDBJ whole genome shotgun (WGS) entry which is preliminary data.</text>
</comment>
<dbReference type="InterPro" id="IPR017871">
    <property type="entry name" value="ABC_transporter-like_CS"/>
</dbReference>
<dbReference type="InterPro" id="IPR027417">
    <property type="entry name" value="P-loop_NTPase"/>
</dbReference>
<dbReference type="PANTHER" id="PTHR43166">
    <property type="entry name" value="AMINO ACID IMPORT ATP-BINDING PROTEIN"/>
    <property type="match status" value="1"/>
</dbReference>
<dbReference type="SMART" id="SM00930">
    <property type="entry name" value="NIL"/>
    <property type="match status" value="1"/>
</dbReference>
<keyword evidence="13" id="KW-1185">Reference proteome</keyword>
<keyword evidence="7 12" id="KW-0067">ATP-binding</keyword>
<dbReference type="InterPro" id="IPR003439">
    <property type="entry name" value="ABC_transporter-like_ATP-bd"/>
</dbReference>
<evidence type="ECO:0000256" key="4">
    <source>
        <dbReference type="ARBA" id="ARBA00022448"/>
    </source>
</evidence>
<keyword evidence="9" id="KW-0029">Amino-acid transport</keyword>
<dbReference type="InterPro" id="IPR003593">
    <property type="entry name" value="AAA+_ATPase"/>
</dbReference>
<dbReference type="GO" id="GO:0016887">
    <property type="term" value="F:ATP hydrolysis activity"/>
    <property type="evidence" value="ECO:0007669"/>
    <property type="project" value="InterPro"/>
</dbReference>
<evidence type="ECO:0000256" key="7">
    <source>
        <dbReference type="ARBA" id="ARBA00022840"/>
    </source>
</evidence>
<dbReference type="GO" id="GO:0005524">
    <property type="term" value="F:ATP binding"/>
    <property type="evidence" value="ECO:0007669"/>
    <property type="project" value="UniProtKB-KW"/>
</dbReference>
<evidence type="ECO:0000259" key="11">
    <source>
        <dbReference type="PROSITE" id="PS50893"/>
    </source>
</evidence>
<sequence>MMVVTRKTEEAAGTVAGDGLTEAVNPMVAFEDVSKRFAAGRTSAEVTALDGVGLTVPRGSVTGIIGRSGAGKSTLIRLVNGLEKPSSGRVVVDGVNIAELDEKKLRDVRRSIGMIFQHFNLLSSRTAFDNIALPLEIAGIDRQTIEKRVTPLLDLVGLSDKRNRYPSELSGGQKQRIGIARALATEPKLLLSDEATSALDPETTRSILALLKTINKELGLTVLLITHEMEVIKTIADHVAVIDGGCIVEQGPTFDVFTGHTHATTRSLLGGLAGLHLPEFLTRQMVEKPEPGLRTILRIIFKGENATEPMLARLGSDLGIEVNIMAGAVDEIAGRPFGMLVVSLLADQEKIIQARSFLADHGLSSEVVGYVR</sequence>
<dbReference type="SUPFAM" id="SSF55021">
    <property type="entry name" value="ACT-like"/>
    <property type="match status" value="1"/>
</dbReference>
<dbReference type="Gene3D" id="3.40.50.300">
    <property type="entry name" value="P-loop containing nucleotide triphosphate hydrolases"/>
    <property type="match status" value="1"/>
</dbReference>
<comment type="similarity">
    <text evidence="2">Belongs to the ABC transporter superfamily.</text>
</comment>
<dbReference type="InterPro" id="IPR018449">
    <property type="entry name" value="NIL_domain"/>
</dbReference>
<reference evidence="12 13" key="1">
    <citation type="submission" date="2020-07" db="EMBL/GenBank/DDBJ databases">
        <title>Genomic Encyclopedia of Type Strains, Phase IV (KMG-V): Genome sequencing to study the core and pangenomes of soil and plant-associated prokaryotes.</title>
        <authorList>
            <person name="Whitman W."/>
        </authorList>
    </citation>
    <scope>NUCLEOTIDE SEQUENCE [LARGE SCALE GENOMIC DNA]</scope>
    <source>
        <strain evidence="12 13">AN3</strain>
    </source>
</reference>
<dbReference type="SUPFAM" id="SSF52540">
    <property type="entry name" value="P-loop containing nucleoside triphosphate hydrolases"/>
    <property type="match status" value="1"/>
</dbReference>
<feature type="domain" description="ABC transporter" evidence="11">
    <location>
        <begin position="28"/>
        <end position="269"/>
    </location>
</feature>
<comment type="function">
    <text evidence="1">Part of the ABC transporter FtsEX involved in cellular division. Important for assembly or stability of the septal ring.</text>
</comment>
<dbReference type="Gene3D" id="3.30.70.260">
    <property type="match status" value="1"/>
</dbReference>
<dbReference type="Pfam" id="PF00005">
    <property type="entry name" value="ABC_tran"/>
    <property type="match status" value="1"/>
</dbReference>
<keyword evidence="4" id="KW-0813">Transport</keyword>
<proteinExistence type="inferred from homology"/>
<dbReference type="AlphaFoldDB" id="A0A839EJ02"/>
<evidence type="ECO:0000256" key="3">
    <source>
        <dbReference type="ARBA" id="ARBA00020019"/>
    </source>
</evidence>
<evidence type="ECO:0000256" key="8">
    <source>
        <dbReference type="ARBA" id="ARBA00022967"/>
    </source>
</evidence>
<dbReference type="Proteomes" id="UP000549052">
    <property type="component" value="Unassembled WGS sequence"/>
</dbReference>
<dbReference type="GO" id="GO:0005886">
    <property type="term" value="C:plasma membrane"/>
    <property type="evidence" value="ECO:0007669"/>
    <property type="project" value="UniProtKB-ARBA"/>
</dbReference>
<dbReference type="SMART" id="SM00382">
    <property type="entry name" value="AAA"/>
    <property type="match status" value="1"/>
</dbReference>
<evidence type="ECO:0000256" key="10">
    <source>
        <dbReference type="ARBA" id="ARBA00023136"/>
    </source>
</evidence>
<evidence type="ECO:0000256" key="2">
    <source>
        <dbReference type="ARBA" id="ARBA00005417"/>
    </source>
</evidence>
<organism evidence="12 13">
    <name type="scientific">Phyllobacterium myrsinacearum</name>
    <dbReference type="NCBI Taxonomy" id="28101"/>
    <lineage>
        <taxon>Bacteria</taxon>
        <taxon>Pseudomonadati</taxon>
        <taxon>Pseudomonadota</taxon>
        <taxon>Alphaproteobacteria</taxon>
        <taxon>Hyphomicrobiales</taxon>
        <taxon>Phyllobacteriaceae</taxon>
        <taxon>Phyllobacterium</taxon>
    </lineage>
</organism>
<dbReference type="GO" id="GO:0006865">
    <property type="term" value="P:amino acid transport"/>
    <property type="evidence" value="ECO:0007669"/>
    <property type="project" value="UniProtKB-KW"/>
</dbReference>
<dbReference type="InterPro" id="IPR050086">
    <property type="entry name" value="MetN_ABC_transporter-like"/>
</dbReference>
<evidence type="ECO:0000313" key="13">
    <source>
        <dbReference type="Proteomes" id="UP000549052"/>
    </source>
</evidence>
<name>A0A839EJ02_9HYPH</name>
<keyword evidence="5" id="KW-1003">Cell membrane</keyword>
<evidence type="ECO:0000256" key="5">
    <source>
        <dbReference type="ARBA" id="ARBA00022475"/>
    </source>
</evidence>
<evidence type="ECO:0000256" key="1">
    <source>
        <dbReference type="ARBA" id="ARBA00002579"/>
    </source>
</evidence>
<evidence type="ECO:0000256" key="9">
    <source>
        <dbReference type="ARBA" id="ARBA00022970"/>
    </source>
</evidence>
<keyword evidence="8" id="KW-1278">Translocase</keyword>